<dbReference type="VEuPathDB" id="FungiDB:JI435_412640"/>
<dbReference type="EMBL" id="CP069031">
    <property type="protein sequence ID" value="QRC98828.1"/>
    <property type="molecule type" value="Genomic_DNA"/>
</dbReference>
<organism evidence="2 3">
    <name type="scientific">Phaeosphaeria nodorum (strain SN15 / ATCC MYA-4574 / FGSC 10173)</name>
    <name type="common">Glume blotch fungus</name>
    <name type="synonym">Parastagonospora nodorum</name>
    <dbReference type="NCBI Taxonomy" id="321614"/>
    <lineage>
        <taxon>Eukaryota</taxon>
        <taxon>Fungi</taxon>
        <taxon>Dikarya</taxon>
        <taxon>Ascomycota</taxon>
        <taxon>Pezizomycotina</taxon>
        <taxon>Dothideomycetes</taxon>
        <taxon>Pleosporomycetidae</taxon>
        <taxon>Pleosporales</taxon>
        <taxon>Pleosporineae</taxon>
        <taxon>Phaeosphaeriaceae</taxon>
        <taxon>Parastagonospora</taxon>
    </lineage>
</organism>
<evidence type="ECO:0000313" key="2">
    <source>
        <dbReference type="EMBL" id="QRC98828.1"/>
    </source>
</evidence>
<name>A0A7U2F503_PHANO</name>
<protein>
    <submittedName>
        <fullName evidence="2">Uncharacterized protein</fullName>
    </submittedName>
</protein>
<proteinExistence type="predicted"/>
<gene>
    <name evidence="2" type="ORF">JI435_412640</name>
</gene>
<sequence length="131" mass="13984">MLVSRAKTGGKSEERGSIFGSIACVAKPLVSSMVSLASFFDVPPEGKTGESESAVKGTGTRQWVNGAGANSTQALRVHFEDGEKVMEHPTNSCNRYSKDIGNKGSAMCRWLGVNLYQGTRDLGARLQSVRS</sequence>
<dbReference type="Proteomes" id="UP000663193">
    <property type="component" value="Chromosome 9"/>
</dbReference>
<reference evidence="3" key="1">
    <citation type="journal article" date="2021" name="BMC Genomics">
        <title>Chromosome-level genome assembly and manually-curated proteome of model necrotroph Parastagonospora nodorum Sn15 reveals a genome-wide trove of candidate effector homologs, and redundancy of virulence-related functions within an accessory chromosome.</title>
        <authorList>
            <person name="Bertazzoni S."/>
            <person name="Jones D.A.B."/>
            <person name="Phan H.T."/>
            <person name="Tan K.-C."/>
            <person name="Hane J.K."/>
        </authorList>
    </citation>
    <scope>NUCLEOTIDE SEQUENCE [LARGE SCALE GENOMIC DNA]</scope>
    <source>
        <strain evidence="3">SN15 / ATCC MYA-4574 / FGSC 10173)</strain>
    </source>
</reference>
<keyword evidence="3" id="KW-1185">Reference proteome</keyword>
<evidence type="ECO:0000313" key="3">
    <source>
        <dbReference type="Proteomes" id="UP000663193"/>
    </source>
</evidence>
<dbReference type="AlphaFoldDB" id="A0A7U2F503"/>
<feature type="region of interest" description="Disordered" evidence="1">
    <location>
        <begin position="45"/>
        <end position="67"/>
    </location>
</feature>
<accession>A0A7U2F503</accession>
<evidence type="ECO:0000256" key="1">
    <source>
        <dbReference type="SAM" id="MobiDB-lite"/>
    </source>
</evidence>